<keyword evidence="4 7" id="KW-0573">Peptidoglycan synthesis</keyword>
<dbReference type="InterPro" id="IPR004391">
    <property type="entry name" value="Glu_race"/>
</dbReference>
<keyword evidence="9" id="KW-1185">Reference proteome</keyword>
<dbReference type="AlphaFoldDB" id="A0A4R5VWQ8"/>
<evidence type="ECO:0000256" key="5">
    <source>
        <dbReference type="ARBA" id="ARBA00023235"/>
    </source>
</evidence>
<keyword evidence="5 7" id="KW-0413">Isomerase</keyword>
<evidence type="ECO:0000313" key="9">
    <source>
        <dbReference type="Proteomes" id="UP000294829"/>
    </source>
</evidence>
<feature type="binding site" evidence="7">
    <location>
        <begin position="195"/>
        <end position="196"/>
    </location>
    <ligand>
        <name>substrate</name>
    </ligand>
</feature>
<dbReference type="PROSITE" id="PS00924">
    <property type="entry name" value="ASP_GLU_RACEMASE_2"/>
    <property type="match status" value="1"/>
</dbReference>
<dbReference type="GO" id="GO:0009252">
    <property type="term" value="P:peptidoglycan biosynthetic process"/>
    <property type="evidence" value="ECO:0007669"/>
    <property type="project" value="UniProtKB-UniRule"/>
</dbReference>
<keyword evidence="3 7" id="KW-0133">Cell shape</keyword>
<dbReference type="RefSeq" id="WP_133329658.1">
    <property type="nucleotide sequence ID" value="NZ_SMYL01000008.1"/>
</dbReference>
<dbReference type="InterPro" id="IPR018187">
    <property type="entry name" value="Asp/Glu_racemase_AS_1"/>
</dbReference>
<dbReference type="EC" id="5.1.1.3" evidence="2 7"/>
<protein>
    <recommendedName>
        <fullName evidence="2 7">Glutamate racemase</fullName>
        <ecNumber evidence="2 7">5.1.1.3</ecNumber>
    </recommendedName>
</protein>
<feature type="active site" description="Proton donor/acceptor" evidence="7">
    <location>
        <position position="194"/>
    </location>
</feature>
<proteinExistence type="inferred from homology"/>
<sequence>MPATPTTISAQSPIGIFDSGIGGLSVLRHIQQQLPNEALCYFADSGFAPYGDKTEAEIMQRTLFAAHHLLQHGVKAIVVACNTATAAAIALLRANYPDLILVGVEPGLKPATSITKTGCVGVLATSRTLSSAKYQALCEQIQQTTQVRFINQACPGLVTQIEQGELASEATLTLLKNYLQPMLQEPVDTIVLGCTHYPFVEHSIKTVAAQLRHQPIQLVDTGLAIAKQLQRLLHQQQLNNPDAEQTPLQCFTSSTRDKLEFALRELLHLTPQQYLIQEIDCNLPAS</sequence>
<comment type="function">
    <text evidence="7">Provides the (R)-glutamate required for cell wall biosynthesis.</text>
</comment>
<dbReference type="InterPro" id="IPR015942">
    <property type="entry name" value="Asp/Glu/hydantoin_racemase"/>
</dbReference>
<evidence type="ECO:0000256" key="2">
    <source>
        <dbReference type="ARBA" id="ARBA00013090"/>
    </source>
</evidence>
<dbReference type="Pfam" id="PF01177">
    <property type="entry name" value="Asp_Glu_race"/>
    <property type="match status" value="1"/>
</dbReference>
<evidence type="ECO:0000256" key="6">
    <source>
        <dbReference type="ARBA" id="ARBA00023316"/>
    </source>
</evidence>
<organism evidence="8 9">
    <name type="scientific">Sapientia aquatica</name>
    <dbReference type="NCBI Taxonomy" id="1549640"/>
    <lineage>
        <taxon>Bacteria</taxon>
        <taxon>Pseudomonadati</taxon>
        <taxon>Pseudomonadota</taxon>
        <taxon>Betaproteobacteria</taxon>
        <taxon>Burkholderiales</taxon>
        <taxon>Oxalobacteraceae</taxon>
        <taxon>Sapientia</taxon>
    </lineage>
</organism>
<dbReference type="PANTHER" id="PTHR21198">
    <property type="entry name" value="GLUTAMATE RACEMASE"/>
    <property type="match status" value="1"/>
</dbReference>
<comment type="catalytic activity">
    <reaction evidence="1 7">
        <text>L-glutamate = D-glutamate</text>
        <dbReference type="Rhea" id="RHEA:12813"/>
        <dbReference type="ChEBI" id="CHEBI:29985"/>
        <dbReference type="ChEBI" id="CHEBI:29986"/>
        <dbReference type="EC" id="5.1.1.3"/>
    </reaction>
</comment>
<dbReference type="Gene3D" id="3.40.50.1860">
    <property type="match status" value="2"/>
</dbReference>
<dbReference type="PROSITE" id="PS00923">
    <property type="entry name" value="ASP_GLU_RACEMASE_1"/>
    <property type="match status" value="1"/>
</dbReference>
<evidence type="ECO:0000256" key="7">
    <source>
        <dbReference type="HAMAP-Rule" id="MF_00258"/>
    </source>
</evidence>
<name>A0A4R5VWQ8_9BURK</name>
<reference evidence="8 9" key="1">
    <citation type="submission" date="2019-03" db="EMBL/GenBank/DDBJ databases">
        <title>Sapientia aquatica gen. nov., sp. nov., isolated from a crater lake.</title>
        <authorList>
            <person name="Felfoldi T."/>
            <person name="Szabo A."/>
            <person name="Toth E."/>
            <person name="Schumann P."/>
            <person name="Keki Z."/>
            <person name="Marialigeti K."/>
            <person name="Mathe I."/>
        </authorList>
    </citation>
    <scope>NUCLEOTIDE SEQUENCE [LARGE SCALE GENOMIC DNA]</scope>
    <source>
        <strain evidence="8 9">SA-152</strain>
    </source>
</reference>
<dbReference type="NCBIfam" id="TIGR00067">
    <property type="entry name" value="glut_race"/>
    <property type="match status" value="1"/>
</dbReference>
<dbReference type="InterPro" id="IPR033134">
    <property type="entry name" value="Asp/Glu_racemase_AS_2"/>
</dbReference>
<gene>
    <name evidence="7 8" type="primary">murI</name>
    <name evidence="8" type="ORF">E2I14_14150</name>
</gene>
<dbReference type="PANTHER" id="PTHR21198:SF2">
    <property type="entry name" value="GLUTAMATE RACEMASE"/>
    <property type="match status" value="1"/>
</dbReference>
<dbReference type="GO" id="GO:0071555">
    <property type="term" value="P:cell wall organization"/>
    <property type="evidence" value="ECO:0007669"/>
    <property type="project" value="UniProtKB-KW"/>
</dbReference>
<feature type="binding site" evidence="7">
    <location>
        <begin position="82"/>
        <end position="83"/>
    </location>
    <ligand>
        <name>substrate</name>
    </ligand>
</feature>
<dbReference type="FunFam" id="3.40.50.1860:FF:000001">
    <property type="entry name" value="Glutamate racemase"/>
    <property type="match status" value="1"/>
</dbReference>
<accession>A0A4R5VWQ8</accession>
<evidence type="ECO:0000256" key="3">
    <source>
        <dbReference type="ARBA" id="ARBA00022960"/>
    </source>
</evidence>
<dbReference type="OrthoDB" id="9801055at2"/>
<dbReference type="Proteomes" id="UP000294829">
    <property type="component" value="Unassembled WGS sequence"/>
</dbReference>
<dbReference type="GO" id="GO:0008881">
    <property type="term" value="F:glutamate racemase activity"/>
    <property type="evidence" value="ECO:0007669"/>
    <property type="project" value="UniProtKB-UniRule"/>
</dbReference>
<keyword evidence="6 7" id="KW-0961">Cell wall biogenesis/degradation</keyword>
<dbReference type="SUPFAM" id="SSF53681">
    <property type="entry name" value="Aspartate/glutamate racemase"/>
    <property type="match status" value="2"/>
</dbReference>
<comment type="pathway">
    <text evidence="7">Cell wall biogenesis; peptidoglycan biosynthesis.</text>
</comment>
<comment type="caution">
    <text evidence="8">The sequence shown here is derived from an EMBL/GenBank/DDBJ whole genome shotgun (WGS) entry which is preliminary data.</text>
</comment>
<evidence type="ECO:0000313" key="8">
    <source>
        <dbReference type="EMBL" id="TDK63712.1"/>
    </source>
</evidence>
<comment type="similarity">
    <text evidence="7">Belongs to the aspartate/glutamate racemases family.</text>
</comment>
<evidence type="ECO:0000256" key="1">
    <source>
        <dbReference type="ARBA" id="ARBA00001602"/>
    </source>
</evidence>
<dbReference type="EMBL" id="SMYL01000008">
    <property type="protein sequence ID" value="TDK63712.1"/>
    <property type="molecule type" value="Genomic_DNA"/>
</dbReference>
<dbReference type="GO" id="GO:0008360">
    <property type="term" value="P:regulation of cell shape"/>
    <property type="evidence" value="ECO:0007669"/>
    <property type="project" value="UniProtKB-KW"/>
</dbReference>
<dbReference type="HAMAP" id="MF_00258">
    <property type="entry name" value="Glu_racemase"/>
    <property type="match status" value="1"/>
</dbReference>
<evidence type="ECO:0000256" key="4">
    <source>
        <dbReference type="ARBA" id="ARBA00022984"/>
    </source>
</evidence>
<feature type="active site" description="Proton donor/acceptor" evidence="7">
    <location>
        <position position="81"/>
    </location>
</feature>
<feature type="binding site" evidence="7">
    <location>
        <begin position="18"/>
        <end position="19"/>
    </location>
    <ligand>
        <name>substrate</name>
    </ligand>
</feature>
<dbReference type="InterPro" id="IPR001920">
    <property type="entry name" value="Asp/Glu_race"/>
</dbReference>
<feature type="binding site" evidence="7">
    <location>
        <begin position="50"/>
        <end position="51"/>
    </location>
    <ligand>
        <name>substrate</name>
    </ligand>
</feature>
<dbReference type="UniPathway" id="UPA00219"/>